<comment type="caution">
    <text evidence="1">The sequence shown here is derived from an EMBL/GenBank/DDBJ whole genome shotgun (WGS) entry which is preliminary data.</text>
</comment>
<reference evidence="2" key="1">
    <citation type="journal article" date="2019" name="Int. J. Syst. Evol. Microbiol.">
        <title>The Global Catalogue of Microorganisms (GCM) 10K type strain sequencing project: providing services to taxonomists for standard genome sequencing and annotation.</title>
        <authorList>
            <consortium name="The Broad Institute Genomics Platform"/>
            <consortium name="The Broad Institute Genome Sequencing Center for Infectious Disease"/>
            <person name="Wu L."/>
            <person name="Ma J."/>
        </authorList>
    </citation>
    <scope>NUCLEOTIDE SEQUENCE [LARGE SCALE GENOMIC DNA]</scope>
    <source>
        <strain evidence="2">PCU 347</strain>
    </source>
</reference>
<dbReference type="RefSeq" id="WP_381739047.1">
    <property type="nucleotide sequence ID" value="NZ_JBHSDP010000013.1"/>
</dbReference>
<keyword evidence="2" id="KW-1185">Reference proteome</keyword>
<organism evidence="1 2">
    <name type="scientific">Streptomyces andamanensis</name>
    <dbReference type="NCBI Taxonomy" id="1565035"/>
    <lineage>
        <taxon>Bacteria</taxon>
        <taxon>Bacillati</taxon>
        <taxon>Actinomycetota</taxon>
        <taxon>Actinomycetes</taxon>
        <taxon>Kitasatosporales</taxon>
        <taxon>Streptomycetaceae</taxon>
        <taxon>Streptomyces</taxon>
    </lineage>
</organism>
<dbReference type="Proteomes" id="UP001595824">
    <property type="component" value="Unassembled WGS sequence"/>
</dbReference>
<accession>A0ABV8TE43</accession>
<gene>
    <name evidence="1" type="ORF">ACFPC0_13110</name>
</gene>
<evidence type="ECO:0000313" key="2">
    <source>
        <dbReference type="Proteomes" id="UP001595824"/>
    </source>
</evidence>
<proteinExistence type="predicted"/>
<protein>
    <submittedName>
        <fullName evidence="1">Uncharacterized protein</fullName>
    </submittedName>
</protein>
<sequence length="209" mass="21078">MNVPVNFQQRLGDELAARAAALPPFSPVPVRPRHTRRIALTSVGLAAAVTAVVLGTQAGSGPAAPQAASVAPPTADGGSAPAFANVDYSVTVRPDKVVALKIVGTKLSGLQSALRRAGLPAVVLTPSATCDSKVTPVDSGHLGAAMSLDPENGRVALLDPGAIPHGDTLLIVDEAPGSALHKSVGSMAYMLTRPAPSCFPTSQVDIGTN</sequence>
<dbReference type="EMBL" id="JBHSDP010000013">
    <property type="protein sequence ID" value="MFC4328757.1"/>
    <property type="molecule type" value="Genomic_DNA"/>
</dbReference>
<name>A0ABV8TE43_9ACTN</name>
<evidence type="ECO:0000313" key="1">
    <source>
        <dbReference type="EMBL" id="MFC4328757.1"/>
    </source>
</evidence>